<name>W6QFL0_PENRF</name>
<keyword evidence="2" id="KW-1185">Reference proteome</keyword>
<sequence length="70" mass="8129">MPQSPPQVAPRKPGYVVRLFVLKNERVIDLFHRQNGKAHDVGVTLNKLGKEEQPEWLIPRLKRANPAYTW</sequence>
<dbReference type="Proteomes" id="UP000030686">
    <property type="component" value="Unassembled WGS sequence"/>
</dbReference>
<proteinExistence type="predicted"/>
<evidence type="ECO:0000313" key="1">
    <source>
        <dbReference type="EMBL" id="CDM32964.1"/>
    </source>
</evidence>
<dbReference type="EMBL" id="HG792016">
    <property type="protein sequence ID" value="CDM32964.1"/>
    <property type="molecule type" value="Genomic_DNA"/>
</dbReference>
<dbReference type="AlphaFoldDB" id="W6QFL0"/>
<gene>
    <name evidence="1" type="ORF">PROQFM164_S02g003115</name>
</gene>
<protein>
    <submittedName>
        <fullName evidence="1">Genomic scaffold, ProqFM164S02</fullName>
    </submittedName>
</protein>
<organism evidence="1 2">
    <name type="scientific">Penicillium roqueforti (strain FM164)</name>
    <dbReference type="NCBI Taxonomy" id="1365484"/>
    <lineage>
        <taxon>Eukaryota</taxon>
        <taxon>Fungi</taxon>
        <taxon>Dikarya</taxon>
        <taxon>Ascomycota</taxon>
        <taxon>Pezizomycotina</taxon>
        <taxon>Eurotiomycetes</taxon>
        <taxon>Eurotiomycetidae</taxon>
        <taxon>Eurotiales</taxon>
        <taxon>Aspergillaceae</taxon>
        <taxon>Penicillium</taxon>
    </lineage>
</organism>
<accession>W6QFL0</accession>
<reference evidence="1" key="1">
    <citation type="journal article" date="2014" name="Nat. Commun.">
        <title>Multiple recent horizontal transfers of a large genomic region in cheese making fungi.</title>
        <authorList>
            <person name="Cheeseman K."/>
            <person name="Ropars J."/>
            <person name="Renault P."/>
            <person name="Dupont J."/>
            <person name="Gouzy J."/>
            <person name="Branca A."/>
            <person name="Abraham A.L."/>
            <person name="Ceppi M."/>
            <person name="Conseiller E."/>
            <person name="Debuchy R."/>
            <person name="Malagnac F."/>
            <person name="Goarin A."/>
            <person name="Silar P."/>
            <person name="Lacoste S."/>
            <person name="Sallet E."/>
            <person name="Bensimon A."/>
            <person name="Giraud T."/>
            <person name="Brygoo Y."/>
        </authorList>
    </citation>
    <scope>NUCLEOTIDE SEQUENCE [LARGE SCALE GENOMIC DNA]</scope>
    <source>
        <strain evidence="1">FM164</strain>
    </source>
</reference>
<evidence type="ECO:0000313" key="2">
    <source>
        <dbReference type="Proteomes" id="UP000030686"/>
    </source>
</evidence>
<dbReference type="OrthoDB" id="10377227at2759"/>